<dbReference type="PROSITE" id="PS00567">
    <property type="entry name" value="PHOSPHORIBULOKINASE"/>
    <property type="match status" value="1"/>
</dbReference>
<dbReference type="NCBIfam" id="NF011997">
    <property type="entry name" value="PRK15453.1"/>
    <property type="match status" value="1"/>
</dbReference>
<evidence type="ECO:0000256" key="4">
    <source>
        <dbReference type="ARBA" id="ARBA00022741"/>
    </source>
</evidence>
<evidence type="ECO:0000256" key="3">
    <source>
        <dbReference type="ARBA" id="ARBA00022679"/>
    </source>
</evidence>
<dbReference type="GO" id="GO:0005975">
    <property type="term" value="P:carbohydrate metabolic process"/>
    <property type="evidence" value="ECO:0007669"/>
    <property type="project" value="InterPro"/>
</dbReference>
<evidence type="ECO:0000313" key="10">
    <source>
        <dbReference type="EMBL" id="SBW00162.1"/>
    </source>
</evidence>
<sequence>MSRRYPIVAVTGSSGAGTSTVREAFEHMFRREEIAAAVVEGDGFHRYTRCEMPEKIREAEAEGRRISHFGPSGNLWPELETLFRDWSKEGTGRYRRYLHNKREADKAGGVAGTFTPWIDIPPDTELLFYEGLHGCLRTDGVDLCQYVDLKVGVAPVINLEWIQKIHRDTRIRGYSQEAVVDTILRRMDDYVRYVVPQFELTDINFQRVPIVDTSNPLIARDIPTQDESLTVIRFRRPELFRVDFPYLLQMLQGSWMSRRNTIVVPGGKTGLAMELIATPILRRIIEDRRCLMH</sequence>
<comment type="catalytic activity">
    <reaction evidence="7 8">
        <text>D-ribulose 5-phosphate + ATP = D-ribulose 1,5-bisphosphate + ADP + H(+)</text>
        <dbReference type="Rhea" id="RHEA:19365"/>
        <dbReference type="ChEBI" id="CHEBI:15378"/>
        <dbReference type="ChEBI" id="CHEBI:30616"/>
        <dbReference type="ChEBI" id="CHEBI:57870"/>
        <dbReference type="ChEBI" id="CHEBI:58121"/>
        <dbReference type="ChEBI" id="CHEBI:456216"/>
        <dbReference type="EC" id="2.7.1.19"/>
    </reaction>
</comment>
<evidence type="ECO:0000259" key="9">
    <source>
        <dbReference type="Pfam" id="PF00485"/>
    </source>
</evidence>
<keyword evidence="5 10" id="KW-0418">Kinase</keyword>
<dbReference type="PRINTS" id="PR00478">
    <property type="entry name" value="PHRIBLKINASE"/>
</dbReference>
<dbReference type="Pfam" id="PF00485">
    <property type="entry name" value="PRK"/>
    <property type="match status" value="1"/>
</dbReference>
<evidence type="ECO:0000256" key="1">
    <source>
        <dbReference type="ARBA" id="ARBA00009719"/>
    </source>
</evidence>
<dbReference type="GO" id="GO:0008974">
    <property type="term" value="F:phosphoribulokinase activity"/>
    <property type="evidence" value="ECO:0007669"/>
    <property type="project" value="UniProtKB-EC"/>
</dbReference>
<dbReference type="AlphaFoldDB" id="A0A212JL58"/>
<evidence type="ECO:0000256" key="5">
    <source>
        <dbReference type="ARBA" id="ARBA00022777"/>
    </source>
</evidence>
<gene>
    <name evidence="10" type="primary">prkB</name>
    <name evidence="10" type="ORF">KL86APRO_11264</name>
</gene>
<reference evidence="10" key="1">
    <citation type="submission" date="2016-04" db="EMBL/GenBank/DDBJ databases">
        <authorList>
            <person name="Evans L.H."/>
            <person name="Alamgir A."/>
            <person name="Owens N."/>
            <person name="Weber N.D."/>
            <person name="Virtaneva K."/>
            <person name="Barbian K."/>
            <person name="Babar A."/>
            <person name="Rosenke K."/>
        </authorList>
    </citation>
    <scope>NUCLEOTIDE SEQUENCE</scope>
    <source>
        <strain evidence="10">86</strain>
    </source>
</reference>
<proteinExistence type="inferred from homology"/>
<keyword evidence="6" id="KW-0067">ATP-binding</keyword>
<dbReference type="Gene3D" id="3.40.50.300">
    <property type="entry name" value="P-loop containing nucleotide triphosphate hydrolases"/>
    <property type="match status" value="1"/>
</dbReference>
<dbReference type="SUPFAM" id="SSF52540">
    <property type="entry name" value="P-loop containing nucleoside triphosphate hydrolases"/>
    <property type="match status" value="1"/>
</dbReference>
<dbReference type="InterPro" id="IPR006082">
    <property type="entry name" value="PRK"/>
</dbReference>
<protein>
    <recommendedName>
        <fullName evidence="2 8">Phosphoribulokinase</fullName>
        <ecNumber evidence="2 8">2.7.1.19</ecNumber>
    </recommendedName>
</protein>
<dbReference type="GO" id="GO:0005524">
    <property type="term" value="F:ATP binding"/>
    <property type="evidence" value="ECO:0007669"/>
    <property type="project" value="UniProtKB-KW"/>
</dbReference>
<evidence type="ECO:0000256" key="2">
    <source>
        <dbReference type="ARBA" id="ARBA00012042"/>
    </source>
</evidence>
<evidence type="ECO:0000256" key="7">
    <source>
        <dbReference type="ARBA" id="ARBA00047663"/>
    </source>
</evidence>
<dbReference type="EC" id="2.7.1.19" evidence="2 8"/>
<dbReference type="InterPro" id="IPR006083">
    <property type="entry name" value="PRK/URK"/>
</dbReference>
<evidence type="ECO:0000256" key="8">
    <source>
        <dbReference type="RuleBase" id="RU004082"/>
    </source>
</evidence>
<name>A0A212JL58_9PROT</name>
<dbReference type="EMBL" id="FLUO01000001">
    <property type="protein sequence ID" value="SBW00162.1"/>
    <property type="molecule type" value="Genomic_DNA"/>
</dbReference>
<feature type="domain" description="Phosphoribulokinase/uridine kinase" evidence="9">
    <location>
        <begin position="7"/>
        <end position="214"/>
    </location>
</feature>
<keyword evidence="3 10" id="KW-0808">Transferase</keyword>
<accession>A0A212JL58</accession>
<evidence type="ECO:0000256" key="6">
    <source>
        <dbReference type="ARBA" id="ARBA00022840"/>
    </source>
</evidence>
<comment type="similarity">
    <text evidence="1 8">Belongs to the phosphoribulokinase family.</text>
</comment>
<keyword evidence="4" id="KW-0547">Nucleotide-binding</keyword>
<dbReference type="InterPro" id="IPR027417">
    <property type="entry name" value="P-loop_NTPase"/>
</dbReference>
<organism evidence="10">
    <name type="scientific">uncultured Alphaproteobacteria bacterium</name>
    <dbReference type="NCBI Taxonomy" id="91750"/>
    <lineage>
        <taxon>Bacteria</taxon>
        <taxon>Pseudomonadati</taxon>
        <taxon>Pseudomonadota</taxon>
        <taxon>Alphaproteobacteria</taxon>
        <taxon>environmental samples</taxon>
    </lineage>
</organism>